<comment type="caution">
    <text evidence="3">The sequence shown here is derived from an EMBL/GenBank/DDBJ whole genome shotgun (WGS) entry which is preliminary data.</text>
</comment>
<reference evidence="4" key="1">
    <citation type="journal article" date="2019" name="Int. J. Syst. Evol. Microbiol.">
        <title>The Global Catalogue of Microorganisms (GCM) 10K type strain sequencing project: providing services to taxonomists for standard genome sequencing and annotation.</title>
        <authorList>
            <consortium name="The Broad Institute Genomics Platform"/>
            <consortium name="The Broad Institute Genome Sequencing Center for Infectious Disease"/>
            <person name="Wu L."/>
            <person name="Ma J."/>
        </authorList>
    </citation>
    <scope>NUCLEOTIDE SEQUENCE [LARGE SCALE GENOMIC DNA]</scope>
    <source>
        <strain evidence="4">KCTC 5701</strain>
    </source>
</reference>
<keyword evidence="3" id="KW-0547">Nucleotide-binding</keyword>
<keyword evidence="4" id="KW-1185">Reference proteome</keyword>
<dbReference type="RefSeq" id="WP_382467090.1">
    <property type="nucleotide sequence ID" value="NZ_JBHSOE010000137.1"/>
</dbReference>
<keyword evidence="3" id="KW-0067">ATP-binding</keyword>
<dbReference type="PANTHER" id="PTHR35526:SF3">
    <property type="entry name" value="ANTI-SIGMA-F FACTOR RSBW"/>
    <property type="match status" value="1"/>
</dbReference>
<evidence type="ECO:0000256" key="1">
    <source>
        <dbReference type="ARBA" id="ARBA00022527"/>
    </source>
</evidence>
<keyword evidence="1" id="KW-0723">Serine/threonine-protein kinase</keyword>
<dbReference type="InterPro" id="IPR003594">
    <property type="entry name" value="HATPase_dom"/>
</dbReference>
<organism evidence="3 4">
    <name type="scientific">Streptomyces nogalater</name>
    <dbReference type="NCBI Taxonomy" id="38314"/>
    <lineage>
        <taxon>Bacteria</taxon>
        <taxon>Bacillati</taxon>
        <taxon>Actinomycetota</taxon>
        <taxon>Actinomycetes</taxon>
        <taxon>Kitasatosporales</taxon>
        <taxon>Streptomycetaceae</taxon>
        <taxon>Streptomyces</taxon>
    </lineage>
</organism>
<dbReference type="EMBL" id="JBHSOE010000137">
    <property type="protein sequence ID" value="MFC5661069.1"/>
    <property type="molecule type" value="Genomic_DNA"/>
</dbReference>
<feature type="domain" description="Histidine kinase/HSP90-like ATPase" evidence="2">
    <location>
        <begin position="21"/>
        <end position="111"/>
    </location>
</feature>
<keyword evidence="1" id="KW-0808">Transferase</keyword>
<keyword evidence="1" id="KW-0418">Kinase</keyword>
<dbReference type="InterPro" id="IPR050267">
    <property type="entry name" value="Anti-sigma-factor_SerPK"/>
</dbReference>
<evidence type="ECO:0000313" key="4">
    <source>
        <dbReference type="Proteomes" id="UP001596065"/>
    </source>
</evidence>
<dbReference type="InterPro" id="IPR036890">
    <property type="entry name" value="HATPase_C_sf"/>
</dbReference>
<dbReference type="CDD" id="cd16936">
    <property type="entry name" value="HATPase_RsbW-like"/>
    <property type="match status" value="1"/>
</dbReference>
<dbReference type="SUPFAM" id="SSF55874">
    <property type="entry name" value="ATPase domain of HSP90 chaperone/DNA topoisomerase II/histidine kinase"/>
    <property type="match status" value="1"/>
</dbReference>
<protein>
    <submittedName>
        <fullName evidence="3">ATP-binding protein</fullName>
    </submittedName>
</protein>
<accession>A0ABW0WVZ1</accession>
<evidence type="ECO:0000259" key="2">
    <source>
        <dbReference type="Pfam" id="PF13581"/>
    </source>
</evidence>
<gene>
    <name evidence="3" type="ORF">ACFP3J_37170</name>
</gene>
<name>A0ABW0WVZ1_STRNO</name>
<evidence type="ECO:0000313" key="3">
    <source>
        <dbReference type="EMBL" id="MFC5661069.1"/>
    </source>
</evidence>
<dbReference type="Gene3D" id="3.30.565.10">
    <property type="entry name" value="Histidine kinase-like ATPase, C-terminal domain"/>
    <property type="match status" value="1"/>
</dbReference>
<dbReference type="Pfam" id="PF13581">
    <property type="entry name" value="HATPase_c_2"/>
    <property type="match status" value="1"/>
</dbReference>
<dbReference type="Proteomes" id="UP001596065">
    <property type="component" value="Unassembled WGS sequence"/>
</dbReference>
<sequence>MAVERSQLPQVRVLPRQTCSAPDARHFVADVLKGWGLLGVLDDAALVVTELVTNALRHTQTPTVQVIVRRLSPGAVRLIVIDKGPDLWPVLRTVGPPDSGGRGLALVDAVTRSWGCTRWPWEKRIWADLEVRGVS</sequence>
<dbReference type="PANTHER" id="PTHR35526">
    <property type="entry name" value="ANTI-SIGMA-F FACTOR RSBW-RELATED"/>
    <property type="match status" value="1"/>
</dbReference>
<proteinExistence type="predicted"/>
<dbReference type="GO" id="GO:0005524">
    <property type="term" value="F:ATP binding"/>
    <property type="evidence" value="ECO:0007669"/>
    <property type="project" value="UniProtKB-KW"/>
</dbReference>